<proteinExistence type="inferred from homology"/>
<dbReference type="InterPro" id="IPR011878">
    <property type="entry name" value="GatD"/>
</dbReference>
<dbReference type="InterPro" id="IPR040919">
    <property type="entry name" value="Asparaginase_C"/>
</dbReference>
<dbReference type="InterPro" id="IPR036152">
    <property type="entry name" value="Asp/glu_Ase-like_sf"/>
</dbReference>
<organism evidence="11 12">
    <name type="scientific">Thermocladium modestius</name>
    <dbReference type="NCBI Taxonomy" id="62609"/>
    <lineage>
        <taxon>Archaea</taxon>
        <taxon>Thermoproteota</taxon>
        <taxon>Thermoprotei</taxon>
        <taxon>Thermoproteales</taxon>
        <taxon>Thermoproteaceae</taxon>
        <taxon>Thermocladium</taxon>
    </lineage>
</organism>
<comment type="function">
    <text evidence="5 7">Allows the formation of correctly charged Gln-tRNA(Gln) through the transamidation of misacylated Glu-tRNA(Gln) in organisms which lack glutaminyl-tRNA synthetase. The reaction takes place in the presence of glutamine and ATP through an activated gamma-phospho-Glu-tRNA(Gln). The GatDE system is specific for glutamate and does not act on aspartate.</text>
</comment>
<dbReference type="Pfam" id="PF18195">
    <property type="entry name" value="GatD_N"/>
    <property type="match status" value="1"/>
</dbReference>
<feature type="active site" evidence="5">
    <location>
        <position position="262"/>
    </location>
</feature>
<comment type="subunit">
    <text evidence="5 7">Heterodimer of GatD and GatE.</text>
</comment>
<dbReference type="InterPro" id="IPR040918">
    <property type="entry name" value="GatD_N"/>
</dbReference>
<dbReference type="AlphaFoldDB" id="A0A830GXM7"/>
<protein>
    <recommendedName>
        <fullName evidence="5 7">Glutamyl-tRNA(Gln) amidotransferase subunit D</fullName>
        <shortName evidence="5">Glu-ADT subunit D</shortName>
        <ecNumber evidence="5 7">6.3.5.-</ecNumber>
    </recommendedName>
</protein>
<dbReference type="Gene3D" id="2.30.30.520">
    <property type="match status" value="1"/>
</dbReference>
<feature type="domain" description="Asparaginase/glutaminase C-terminal" evidence="9">
    <location>
        <begin position="311"/>
        <end position="423"/>
    </location>
</feature>
<dbReference type="GO" id="GO:0006520">
    <property type="term" value="P:amino acid metabolic process"/>
    <property type="evidence" value="ECO:0007669"/>
    <property type="project" value="InterPro"/>
</dbReference>
<reference evidence="11" key="1">
    <citation type="journal article" date="2014" name="Int. J. Syst. Evol. Microbiol.">
        <title>Complete genome sequence of Corynebacterium casei LMG S-19264T (=DSM 44701T), isolated from a smear-ripened cheese.</title>
        <authorList>
            <consortium name="US DOE Joint Genome Institute (JGI-PGF)"/>
            <person name="Walter F."/>
            <person name="Albersmeier A."/>
            <person name="Kalinowski J."/>
            <person name="Ruckert C."/>
        </authorList>
    </citation>
    <scope>NUCLEOTIDE SEQUENCE</scope>
    <source>
        <strain evidence="11">JCM 10088</strain>
    </source>
</reference>
<dbReference type="EMBL" id="BMNL01000004">
    <property type="protein sequence ID" value="GGP22274.1"/>
    <property type="molecule type" value="Genomic_DNA"/>
</dbReference>
<evidence type="ECO:0000259" key="10">
    <source>
        <dbReference type="Pfam" id="PF18195"/>
    </source>
</evidence>
<dbReference type="PROSITE" id="PS51732">
    <property type="entry name" value="ASN_GLN_ASE_3"/>
    <property type="match status" value="1"/>
</dbReference>
<keyword evidence="4 5" id="KW-0648">Protein biosynthesis</keyword>
<feature type="domain" description="L-asparaginase N-terminal" evidence="8">
    <location>
        <begin position="100"/>
        <end position="290"/>
    </location>
</feature>
<dbReference type="NCBIfam" id="NF003217">
    <property type="entry name" value="PRK04183.1"/>
    <property type="match status" value="1"/>
</dbReference>
<dbReference type="SFLD" id="SFLDS00057">
    <property type="entry name" value="Glutaminase/Asparaginase"/>
    <property type="match status" value="1"/>
</dbReference>
<keyword evidence="12" id="KW-1185">Reference proteome</keyword>
<feature type="domain" description="GatD N-terminal" evidence="10">
    <location>
        <begin position="34"/>
        <end position="78"/>
    </location>
</feature>
<dbReference type="InterPro" id="IPR006034">
    <property type="entry name" value="Asparaginase/glutaminase-like"/>
</dbReference>
<feature type="active site" evidence="5 6">
    <location>
        <position position="183"/>
    </location>
</feature>
<dbReference type="PROSITE" id="PS00917">
    <property type="entry name" value="ASN_GLN_ASE_2"/>
    <property type="match status" value="1"/>
</dbReference>
<evidence type="ECO:0000256" key="3">
    <source>
        <dbReference type="ARBA" id="ARBA00022840"/>
    </source>
</evidence>
<dbReference type="Pfam" id="PF17763">
    <property type="entry name" value="Asparaginase_C"/>
    <property type="match status" value="1"/>
</dbReference>
<keyword evidence="3 5" id="KW-0067">ATP-binding</keyword>
<evidence type="ECO:0000256" key="1">
    <source>
        <dbReference type="ARBA" id="ARBA00022598"/>
    </source>
</evidence>
<dbReference type="InterPro" id="IPR037152">
    <property type="entry name" value="L-asparaginase_N_sf"/>
</dbReference>
<dbReference type="GO" id="GO:0004067">
    <property type="term" value="F:asparaginase activity"/>
    <property type="evidence" value="ECO:0007669"/>
    <property type="project" value="UniProtKB-UniRule"/>
</dbReference>
<gene>
    <name evidence="5" type="primary">gatD</name>
    <name evidence="11" type="ORF">GCM10007981_17680</name>
</gene>
<keyword evidence="2 5" id="KW-0547">Nucleotide-binding</keyword>
<dbReference type="PANTHER" id="PTHR11707">
    <property type="entry name" value="L-ASPARAGINASE"/>
    <property type="match status" value="1"/>
</dbReference>
<sequence>MLALAFFVSYSDKVNAKLREFGAVMFSKARIRMRDGEVIEGIILPRPDVGDPDVVIIKHENGYNVGVHVDGIGEIEVLQVYSPPTRAGPRPSSGNGPRAALIATGGTIMSKVDYATGAVYPSFSLDELYEMYPELRSIASVELINLFSIFSEDMNPSRWTEMGDAINKAMQGGAEGIVVLHGTDTMHYSAAAMSFAFRSAAAPIVFTGSQRSSDRPSSDSFENIYASVLASVKAPFAESVVSMHASSSDGLIAIHRGVRARKMHSSRRDAFVSINAKPIAFVDVTKGELKMAATSFKQRGETVYEGGFDDRVALIKYYPGMDGEVIDYLVDRGYHGIVIEGTGFGHVSESVRDALGRAVEAGLPVVVSTQTIYGRVNLNVYRRGVELEKLGVIPSGDMSSETAYAKLSWILARTRDLEEVRRLVATPMAFELSERTEPINYCLGVS</sequence>
<evidence type="ECO:0000256" key="6">
    <source>
        <dbReference type="PROSITE-ProRule" id="PRU10100"/>
    </source>
</evidence>
<name>A0A830GXM7_9CREN</name>
<accession>A0A830GXM7</accession>
<dbReference type="Proteomes" id="UP000610960">
    <property type="component" value="Unassembled WGS sequence"/>
</dbReference>
<comment type="catalytic activity">
    <reaction evidence="5 7">
        <text>L-glutamyl-tRNA(Gln) + L-glutamine + ATP + H2O = L-glutaminyl-tRNA(Gln) + L-glutamate + ADP + phosphate + H(+)</text>
        <dbReference type="Rhea" id="RHEA:17521"/>
        <dbReference type="Rhea" id="RHEA-COMP:9681"/>
        <dbReference type="Rhea" id="RHEA-COMP:9684"/>
        <dbReference type="ChEBI" id="CHEBI:15377"/>
        <dbReference type="ChEBI" id="CHEBI:15378"/>
        <dbReference type="ChEBI" id="CHEBI:29985"/>
        <dbReference type="ChEBI" id="CHEBI:30616"/>
        <dbReference type="ChEBI" id="CHEBI:43474"/>
        <dbReference type="ChEBI" id="CHEBI:58359"/>
        <dbReference type="ChEBI" id="CHEBI:78520"/>
        <dbReference type="ChEBI" id="CHEBI:78521"/>
        <dbReference type="ChEBI" id="CHEBI:456216"/>
    </reaction>
</comment>
<evidence type="ECO:0000259" key="8">
    <source>
        <dbReference type="Pfam" id="PF00710"/>
    </source>
</evidence>
<reference evidence="11" key="2">
    <citation type="submission" date="2020-09" db="EMBL/GenBank/DDBJ databases">
        <authorList>
            <person name="Sun Q."/>
            <person name="Ohkuma M."/>
        </authorList>
    </citation>
    <scope>NUCLEOTIDE SEQUENCE</scope>
    <source>
        <strain evidence="11">JCM 10088</strain>
    </source>
</reference>
<dbReference type="PANTHER" id="PTHR11707:SF28">
    <property type="entry name" value="60 KDA LYSOPHOSPHOLIPASE"/>
    <property type="match status" value="1"/>
</dbReference>
<dbReference type="InterPro" id="IPR006033">
    <property type="entry name" value="AsnA_fam"/>
</dbReference>
<dbReference type="CDD" id="cd08962">
    <property type="entry name" value="GatD"/>
    <property type="match status" value="1"/>
</dbReference>
<comment type="similarity">
    <text evidence="5 7">Belongs to the asparaginase 1 family. GatD subfamily.</text>
</comment>
<keyword evidence="11" id="KW-0808">Transferase</keyword>
<dbReference type="GO" id="GO:0005524">
    <property type="term" value="F:ATP binding"/>
    <property type="evidence" value="ECO:0007669"/>
    <property type="project" value="UniProtKB-KW"/>
</dbReference>
<evidence type="ECO:0000256" key="2">
    <source>
        <dbReference type="ARBA" id="ARBA00022741"/>
    </source>
</evidence>
<dbReference type="Pfam" id="PF00710">
    <property type="entry name" value="Asparaginase"/>
    <property type="match status" value="1"/>
</dbReference>
<dbReference type="Gene3D" id="3.40.50.40">
    <property type="match status" value="1"/>
</dbReference>
<dbReference type="HAMAP" id="MF_00586">
    <property type="entry name" value="GatD"/>
    <property type="match status" value="1"/>
</dbReference>
<evidence type="ECO:0000256" key="4">
    <source>
        <dbReference type="ARBA" id="ARBA00022917"/>
    </source>
</evidence>
<dbReference type="GO" id="GO:0016740">
    <property type="term" value="F:transferase activity"/>
    <property type="evidence" value="ECO:0007669"/>
    <property type="project" value="UniProtKB-KW"/>
</dbReference>
<feature type="active site" evidence="5">
    <location>
        <position position="184"/>
    </location>
</feature>
<dbReference type="NCBIfam" id="TIGR00519">
    <property type="entry name" value="asnASE_I"/>
    <property type="match status" value="1"/>
</dbReference>
<evidence type="ECO:0000256" key="7">
    <source>
        <dbReference type="RuleBase" id="RU004457"/>
    </source>
</evidence>
<dbReference type="GO" id="GO:0006450">
    <property type="term" value="P:regulation of translational fidelity"/>
    <property type="evidence" value="ECO:0007669"/>
    <property type="project" value="InterPro"/>
</dbReference>
<evidence type="ECO:0000313" key="11">
    <source>
        <dbReference type="EMBL" id="GGP22274.1"/>
    </source>
</evidence>
<dbReference type="EC" id="6.3.5.-" evidence="5 7"/>
<dbReference type="PRINTS" id="PR00139">
    <property type="entry name" value="ASNGLNASE"/>
</dbReference>
<dbReference type="Gene3D" id="3.40.50.1170">
    <property type="entry name" value="L-asparaginase, N-terminal domain"/>
    <property type="match status" value="1"/>
</dbReference>
<evidence type="ECO:0000313" key="12">
    <source>
        <dbReference type="Proteomes" id="UP000610960"/>
    </source>
</evidence>
<dbReference type="SMART" id="SM00870">
    <property type="entry name" value="Asparaginase"/>
    <property type="match status" value="1"/>
</dbReference>
<dbReference type="SUPFAM" id="SSF141300">
    <property type="entry name" value="GatD N-terminal domain-like"/>
    <property type="match status" value="1"/>
</dbReference>
<dbReference type="SUPFAM" id="SSF53774">
    <property type="entry name" value="Glutaminase/Asparaginase"/>
    <property type="match status" value="1"/>
</dbReference>
<dbReference type="InterPro" id="IPR037222">
    <property type="entry name" value="GatD_N_sf"/>
</dbReference>
<dbReference type="InterPro" id="IPR027475">
    <property type="entry name" value="Asparaginase/glutaminase_AS2"/>
</dbReference>
<feature type="active site" evidence="5">
    <location>
        <position position="107"/>
    </location>
</feature>
<comment type="caution">
    <text evidence="11">The sequence shown here is derived from an EMBL/GenBank/DDBJ whole genome shotgun (WGS) entry which is preliminary data.</text>
</comment>
<evidence type="ECO:0000259" key="9">
    <source>
        <dbReference type="Pfam" id="PF17763"/>
    </source>
</evidence>
<dbReference type="NCBIfam" id="TIGR02153">
    <property type="entry name" value="gatD_arch"/>
    <property type="match status" value="1"/>
</dbReference>
<evidence type="ECO:0000256" key="5">
    <source>
        <dbReference type="HAMAP-Rule" id="MF_00586"/>
    </source>
</evidence>
<dbReference type="InterPro" id="IPR027474">
    <property type="entry name" value="L-asparaginase_N"/>
</dbReference>
<dbReference type="GO" id="GO:0050567">
    <property type="term" value="F:glutaminyl-tRNA synthase (glutamine-hydrolyzing) activity"/>
    <property type="evidence" value="ECO:0007669"/>
    <property type="project" value="UniProtKB-UniRule"/>
</dbReference>
<dbReference type="PIRSF" id="PIRSF500175">
    <property type="entry name" value="Glu_ADT_D"/>
    <property type="match status" value="1"/>
</dbReference>
<dbReference type="InterPro" id="IPR027473">
    <property type="entry name" value="L-asparaginase_C"/>
</dbReference>
<dbReference type="GO" id="GO:0006412">
    <property type="term" value="P:translation"/>
    <property type="evidence" value="ECO:0007669"/>
    <property type="project" value="UniProtKB-UniRule"/>
</dbReference>
<dbReference type="PIRSF" id="PIRSF001220">
    <property type="entry name" value="L-ASNase_gatD"/>
    <property type="match status" value="1"/>
</dbReference>
<keyword evidence="1 5" id="KW-0436">Ligase</keyword>